<dbReference type="EMBL" id="JAMKPW020000017">
    <property type="protein sequence ID" value="KAK8209146.1"/>
    <property type="molecule type" value="Genomic_DNA"/>
</dbReference>
<sequence length="246" mass="28183">MAEEVQPDRRQCVSRTGRWLPPKANGWNVIEEEGQWYQYQPTGTTSYNVPAGHTRPPNTFPYKEYSFYHNRGIIRYTTFDATTGQVGDGRHSDDEDEPETQGPDDSDDDDSDDEQWRNWMELRFRWETHPTTGVQYSSATVGGNFQRLRLQHPDQNAWVNQLLPDGYHSIARVPRTAQSPPGSWSGAMTGEIPIMLALFAFSVNRNHLNAMVLQCIQEPRWRNHGQQRGEGCKLIVVHSPTELTPL</sequence>
<organism evidence="1 2">
    <name type="scientific">Zalaria obscura</name>
    <dbReference type="NCBI Taxonomy" id="2024903"/>
    <lineage>
        <taxon>Eukaryota</taxon>
        <taxon>Fungi</taxon>
        <taxon>Dikarya</taxon>
        <taxon>Ascomycota</taxon>
        <taxon>Pezizomycotina</taxon>
        <taxon>Dothideomycetes</taxon>
        <taxon>Dothideomycetidae</taxon>
        <taxon>Dothideales</taxon>
        <taxon>Zalariaceae</taxon>
        <taxon>Zalaria</taxon>
    </lineage>
</organism>
<reference evidence="1" key="1">
    <citation type="submission" date="2024-02" db="EMBL/GenBank/DDBJ databases">
        <title>Metagenome Assembled Genome of Zalaria obscura JY119.</title>
        <authorList>
            <person name="Vighnesh L."/>
            <person name="Jagadeeshwari U."/>
            <person name="Venkata Ramana C."/>
            <person name="Sasikala C."/>
        </authorList>
    </citation>
    <scope>NUCLEOTIDE SEQUENCE</scope>
    <source>
        <strain evidence="1">JY119</strain>
    </source>
</reference>
<dbReference type="Proteomes" id="UP001320706">
    <property type="component" value="Unassembled WGS sequence"/>
</dbReference>
<evidence type="ECO:0000313" key="2">
    <source>
        <dbReference type="Proteomes" id="UP001320706"/>
    </source>
</evidence>
<name>A0ACC3SE32_9PEZI</name>
<keyword evidence="2" id="KW-1185">Reference proteome</keyword>
<evidence type="ECO:0000313" key="1">
    <source>
        <dbReference type="EMBL" id="KAK8209146.1"/>
    </source>
</evidence>
<comment type="caution">
    <text evidence="1">The sequence shown here is derived from an EMBL/GenBank/DDBJ whole genome shotgun (WGS) entry which is preliminary data.</text>
</comment>
<protein>
    <submittedName>
        <fullName evidence="1">Uncharacterized protein</fullName>
    </submittedName>
</protein>
<proteinExistence type="predicted"/>
<accession>A0ACC3SE32</accession>
<gene>
    <name evidence="1" type="ORF">M8818_003841</name>
</gene>